<keyword evidence="7 14" id="KW-0812">Transmembrane</keyword>
<reference evidence="16 17" key="1">
    <citation type="submission" date="2016-01" db="EMBL/GenBank/DDBJ databases">
        <title>Highly variable Streptococcus oralis are common among viridans streptococci isolated from primates.</title>
        <authorList>
            <person name="Denapaite D."/>
            <person name="Rieger M."/>
            <person name="Koendgen S."/>
            <person name="Brueckner R."/>
            <person name="Ochigava I."/>
            <person name="Kappeler P."/>
            <person name="Maetz-Rensing K."/>
            <person name="Leendertz F."/>
            <person name="Hakenbeck R."/>
        </authorList>
    </citation>
    <scope>NUCLEOTIDE SEQUENCE [LARGE SCALE GENOMIC DNA]</scope>
    <source>
        <strain evidence="16 17">DD25</strain>
    </source>
</reference>
<dbReference type="RefSeq" id="WP_061853026.1">
    <property type="nucleotide sequence ID" value="NZ_KQ970790.1"/>
</dbReference>
<protein>
    <recommendedName>
        <fullName evidence="13">Tetracycline resistance protein</fullName>
    </recommendedName>
</protein>
<feature type="transmembrane region" description="Helical" evidence="14">
    <location>
        <begin position="143"/>
        <end position="165"/>
    </location>
</feature>
<feature type="domain" description="Major facilitator superfamily (MFS) profile" evidence="15">
    <location>
        <begin position="18"/>
        <end position="458"/>
    </location>
</feature>
<feature type="transmembrane region" description="Helical" evidence="14">
    <location>
        <begin position="171"/>
        <end position="192"/>
    </location>
</feature>
<comment type="function">
    <text evidence="1">Resistance to tetracycline by an active tetracycline efflux. This is an energy-dependent process that decreases the accumulation of the antibiotic in whole cells. This protein functions as a metal-tetracycline/H(+) antiporter.</text>
</comment>
<comment type="subcellular location">
    <subcellularLocation>
        <location evidence="2">Cell membrane</location>
        <topology evidence="2">Multi-pass membrane protein</topology>
    </subcellularLocation>
</comment>
<evidence type="ECO:0000256" key="13">
    <source>
        <dbReference type="ARBA" id="ARBA00040630"/>
    </source>
</evidence>
<feature type="transmembrane region" description="Helical" evidence="14">
    <location>
        <begin position="56"/>
        <end position="72"/>
    </location>
</feature>
<dbReference type="GO" id="GO:0005886">
    <property type="term" value="C:plasma membrane"/>
    <property type="evidence" value="ECO:0007669"/>
    <property type="project" value="UniProtKB-SubCell"/>
</dbReference>
<keyword evidence="12" id="KW-0046">Antibiotic resistance</keyword>
<keyword evidence="10" id="KW-0406">Ion transport</keyword>
<dbReference type="PATRIC" id="fig|1303.86.peg.1602"/>
<feature type="transmembrane region" description="Helical" evidence="14">
    <location>
        <begin position="204"/>
        <end position="220"/>
    </location>
</feature>
<dbReference type="Gene3D" id="1.20.1250.20">
    <property type="entry name" value="MFS general substrate transporter like domains"/>
    <property type="match status" value="1"/>
</dbReference>
<organism evidence="16 17">
    <name type="scientific">Streptococcus oralis</name>
    <dbReference type="NCBI Taxonomy" id="1303"/>
    <lineage>
        <taxon>Bacteria</taxon>
        <taxon>Bacillati</taxon>
        <taxon>Bacillota</taxon>
        <taxon>Bacilli</taxon>
        <taxon>Lactobacillales</taxon>
        <taxon>Streptococcaceae</taxon>
        <taxon>Streptococcus</taxon>
    </lineage>
</organism>
<keyword evidence="4" id="KW-0813">Transport</keyword>
<feature type="transmembrane region" description="Helical" evidence="14">
    <location>
        <begin position="226"/>
        <end position="243"/>
    </location>
</feature>
<feature type="transmembrane region" description="Helical" evidence="14">
    <location>
        <begin position="436"/>
        <end position="454"/>
    </location>
</feature>
<feature type="transmembrane region" description="Helical" evidence="14">
    <location>
        <begin position="263"/>
        <end position="285"/>
    </location>
</feature>
<evidence type="ECO:0000256" key="11">
    <source>
        <dbReference type="ARBA" id="ARBA00023136"/>
    </source>
</evidence>
<dbReference type="Gene3D" id="1.20.1720.10">
    <property type="entry name" value="Multidrug resistance protein D"/>
    <property type="match status" value="1"/>
</dbReference>
<dbReference type="InterPro" id="IPR036259">
    <property type="entry name" value="MFS_trans_sf"/>
</dbReference>
<keyword evidence="9 14" id="KW-1133">Transmembrane helix</keyword>
<evidence type="ECO:0000256" key="4">
    <source>
        <dbReference type="ARBA" id="ARBA00022448"/>
    </source>
</evidence>
<keyword evidence="5" id="KW-0050">Antiport</keyword>
<dbReference type="InterPro" id="IPR011701">
    <property type="entry name" value="MFS"/>
</dbReference>
<gene>
    <name evidence="16" type="ORF">SORDD25_01565</name>
</gene>
<dbReference type="CDD" id="cd17321">
    <property type="entry name" value="MFS_MMR_MDR_like"/>
    <property type="match status" value="1"/>
</dbReference>
<evidence type="ECO:0000256" key="12">
    <source>
        <dbReference type="ARBA" id="ARBA00023251"/>
    </source>
</evidence>
<dbReference type="NCBIfam" id="NF012185">
    <property type="entry name" value="tet_MFS_L"/>
    <property type="match status" value="1"/>
</dbReference>
<dbReference type="PRINTS" id="PR01036">
    <property type="entry name" value="TCRTETB"/>
</dbReference>
<dbReference type="PANTHER" id="PTHR23501">
    <property type="entry name" value="MAJOR FACILITATOR SUPERFAMILY"/>
    <property type="match status" value="1"/>
</dbReference>
<feature type="transmembrane region" description="Helical" evidence="14">
    <location>
        <begin position="108"/>
        <end position="131"/>
    </location>
</feature>
<evidence type="ECO:0000256" key="5">
    <source>
        <dbReference type="ARBA" id="ARBA00022449"/>
    </source>
</evidence>
<evidence type="ECO:0000256" key="3">
    <source>
        <dbReference type="ARBA" id="ARBA00007520"/>
    </source>
</evidence>
<comment type="caution">
    <text evidence="16">The sequence shown here is derived from an EMBL/GenBank/DDBJ whole genome shotgun (WGS) entry which is preliminary data.</text>
</comment>
<feature type="transmembrane region" description="Helical" evidence="14">
    <location>
        <begin position="84"/>
        <end position="102"/>
    </location>
</feature>
<keyword evidence="11 14" id="KW-0472">Membrane</keyword>
<evidence type="ECO:0000256" key="1">
    <source>
        <dbReference type="ARBA" id="ARBA00003279"/>
    </source>
</evidence>
<dbReference type="Proteomes" id="UP000071369">
    <property type="component" value="Unassembled WGS sequence"/>
</dbReference>
<dbReference type="InterPro" id="IPR020846">
    <property type="entry name" value="MFS_dom"/>
</dbReference>
<feature type="transmembrane region" description="Helical" evidence="14">
    <location>
        <begin position="297"/>
        <end position="320"/>
    </location>
</feature>
<dbReference type="GO" id="GO:0015297">
    <property type="term" value="F:antiporter activity"/>
    <property type="evidence" value="ECO:0007669"/>
    <property type="project" value="UniProtKB-KW"/>
</dbReference>
<feature type="transmembrane region" description="Helical" evidence="14">
    <location>
        <begin position="352"/>
        <end position="376"/>
    </location>
</feature>
<dbReference type="AlphaFoldDB" id="A0A139QX69"/>
<evidence type="ECO:0000256" key="9">
    <source>
        <dbReference type="ARBA" id="ARBA00022989"/>
    </source>
</evidence>
<accession>A0A139QX69</accession>
<comment type="similarity">
    <text evidence="3">Belongs to the major facilitator superfamily. TCR/Tet family.</text>
</comment>
<dbReference type="PROSITE" id="PS50850">
    <property type="entry name" value="MFS"/>
    <property type="match status" value="1"/>
</dbReference>
<evidence type="ECO:0000259" key="15">
    <source>
        <dbReference type="PROSITE" id="PS50850"/>
    </source>
</evidence>
<evidence type="ECO:0000313" key="17">
    <source>
        <dbReference type="Proteomes" id="UP000071369"/>
    </source>
</evidence>
<dbReference type="SUPFAM" id="SSF103473">
    <property type="entry name" value="MFS general substrate transporter"/>
    <property type="match status" value="1"/>
</dbReference>
<dbReference type="Pfam" id="PF07690">
    <property type="entry name" value="MFS_1"/>
    <property type="match status" value="1"/>
</dbReference>
<name>A0A139QX69_STROR</name>
<evidence type="ECO:0000256" key="7">
    <source>
        <dbReference type="ARBA" id="ARBA00022692"/>
    </source>
</evidence>
<evidence type="ECO:0000313" key="16">
    <source>
        <dbReference type="EMBL" id="KXU07078.1"/>
    </source>
</evidence>
<evidence type="ECO:0000256" key="2">
    <source>
        <dbReference type="ARBA" id="ARBA00004651"/>
    </source>
</evidence>
<evidence type="ECO:0000256" key="14">
    <source>
        <dbReference type="SAM" id="Phobius"/>
    </source>
</evidence>
<evidence type="ECO:0000256" key="10">
    <source>
        <dbReference type="ARBA" id="ARBA00023065"/>
    </source>
</evidence>
<keyword evidence="8" id="KW-0375">Hydrogen ion transport</keyword>
<dbReference type="EMBL" id="LQZC01000013">
    <property type="protein sequence ID" value="KXU07078.1"/>
    <property type="molecule type" value="Genomic_DNA"/>
</dbReference>
<dbReference type="GO" id="GO:0046677">
    <property type="term" value="P:response to antibiotic"/>
    <property type="evidence" value="ECO:0007669"/>
    <property type="project" value="UniProtKB-KW"/>
</dbReference>
<feature type="transmembrane region" description="Helical" evidence="14">
    <location>
        <begin position="18"/>
        <end position="36"/>
    </location>
</feature>
<sequence>MKCNECNRAQSNLRHNQILIWLCILSFFSVLNEMVLNVSLPDIANNFNKPPASTNWVNTAFMLTFSIGTAVYGKLSDQLGIKRLLLFGIIINCFGSVIGFVGHSFFSLLIMARFIQGAGAATFPALVMVVVARYIPKENRGKAFGLIGSIVAMGEGVGPAIGGMIAHYIHWSYLLLIPMITIITVPFLMKLLKKEVRIKGHFDIKGIILMSVGIVFFMLFTTSYSISFLIVSVLSFLIFVKHIRKVTDPFVDPGLGKNIPFMIGVLCGGIIFGTVAGFVSMVPYMMKDVHQLSTAEIGSVIIFPGTMSVIIFGYIGGILVDRRGPLYVLNIGVTFLSVSFLTASFLLETTSWFMTIIIVFVLGGLSFTKTVISTIVSSSLKQQEAGAGMSLLNFTSFLSEGTGIAIVGGLLSIPLLDQRLLPMEVDQSTYLYSNLLLLFSGIIVISWLVTLNVYKHSQRDF</sequence>
<dbReference type="PANTHER" id="PTHR23501:SF188">
    <property type="entry name" value="TETRACYCLINE RESISTANCE PROTEIN"/>
    <property type="match status" value="1"/>
</dbReference>
<feature type="transmembrane region" description="Helical" evidence="14">
    <location>
        <begin position="327"/>
        <end position="346"/>
    </location>
</feature>
<dbReference type="GO" id="GO:1902600">
    <property type="term" value="P:proton transmembrane transport"/>
    <property type="evidence" value="ECO:0007669"/>
    <property type="project" value="UniProtKB-KW"/>
</dbReference>
<proteinExistence type="inferred from homology"/>
<evidence type="ECO:0000256" key="6">
    <source>
        <dbReference type="ARBA" id="ARBA00022475"/>
    </source>
</evidence>
<dbReference type="NCBIfam" id="NF012175">
    <property type="entry name" value="tet_MFS_L_K_45"/>
    <property type="match status" value="1"/>
</dbReference>
<feature type="transmembrane region" description="Helical" evidence="14">
    <location>
        <begin position="397"/>
        <end position="416"/>
    </location>
</feature>
<evidence type="ECO:0000256" key="8">
    <source>
        <dbReference type="ARBA" id="ARBA00022781"/>
    </source>
</evidence>
<keyword evidence="6" id="KW-1003">Cell membrane</keyword>